<dbReference type="EMBL" id="QEKH01000026">
    <property type="protein sequence ID" value="PVY38422.1"/>
    <property type="molecule type" value="Genomic_DNA"/>
</dbReference>
<dbReference type="EMBL" id="JABAEW010000011">
    <property type="protein sequence ID" value="NMD86416.1"/>
    <property type="molecule type" value="Genomic_DNA"/>
</dbReference>
<dbReference type="Proteomes" id="UP000245959">
    <property type="component" value="Unassembled WGS sequence"/>
</dbReference>
<dbReference type="AlphaFoldDB" id="A0A2U1APS6"/>
<comment type="caution">
    <text evidence="2">The sequence shown here is derived from an EMBL/GenBank/DDBJ whole genome shotgun (WGS) entry which is preliminary data.</text>
</comment>
<protein>
    <submittedName>
        <fullName evidence="2">Uncharacterized protein</fullName>
    </submittedName>
</protein>
<reference evidence="1 4" key="2">
    <citation type="submission" date="2020-04" db="EMBL/GenBank/DDBJ databases">
        <authorList>
            <person name="Hitch T.C.A."/>
            <person name="Wylensek D."/>
            <person name="Clavel T."/>
        </authorList>
    </citation>
    <scope>NUCLEOTIDE SEQUENCE [LARGE SCALE GENOMIC DNA]</scope>
    <source>
        <strain evidence="1 4">COR2-253-APC-1A</strain>
    </source>
</reference>
<evidence type="ECO:0000313" key="3">
    <source>
        <dbReference type="Proteomes" id="UP000245959"/>
    </source>
</evidence>
<name>A0A2U1APS6_9BACT</name>
<dbReference type="GeneID" id="78296328"/>
<dbReference type="Proteomes" id="UP000576225">
    <property type="component" value="Unassembled WGS sequence"/>
</dbReference>
<organism evidence="2 3">
    <name type="scientific">Victivallis vadensis</name>
    <dbReference type="NCBI Taxonomy" id="172901"/>
    <lineage>
        <taxon>Bacteria</taxon>
        <taxon>Pseudomonadati</taxon>
        <taxon>Lentisphaerota</taxon>
        <taxon>Lentisphaeria</taxon>
        <taxon>Victivallales</taxon>
        <taxon>Victivallaceae</taxon>
        <taxon>Victivallis</taxon>
    </lineage>
</organism>
<keyword evidence="3" id="KW-1185">Reference proteome</keyword>
<sequence>MNLKFIGLSLILVLTALCGFGFGGEIFAAGEGWCAPVNFGSARITAAAVGTPDRGNGVTVFGMTEPAVTGMEKLLPDSWKKSGFIGEYAEVQPCGEQGLPGTAGKKFHPDFRGRPRHRLYSELPAGRSPPVPFC</sequence>
<dbReference type="RefSeq" id="WP_116885041.1">
    <property type="nucleotide sequence ID" value="NZ_CABMMC010000073.1"/>
</dbReference>
<accession>A0A2U1APS6</accession>
<gene>
    <name evidence="2" type="ORF">C8D82_12615</name>
    <name evidence="1" type="ORF">HF882_07445</name>
</gene>
<evidence type="ECO:0000313" key="4">
    <source>
        <dbReference type="Proteomes" id="UP000576225"/>
    </source>
</evidence>
<proteinExistence type="predicted"/>
<evidence type="ECO:0000313" key="1">
    <source>
        <dbReference type="EMBL" id="NMD86416.1"/>
    </source>
</evidence>
<evidence type="ECO:0000313" key="2">
    <source>
        <dbReference type="EMBL" id="PVY38422.1"/>
    </source>
</evidence>
<reference evidence="2 3" key="1">
    <citation type="submission" date="2018-04" db="EMBL/GenBank/DDBJ databases">
        <title>Genomic Encyclopedia of Type Strains, Phase IV (KMG-IV): sequencing the most valuable type-strain genomes for metagenomic binning, comparative biology and taxonomic classification.</title>
        <authorList>
            <person name="Goeker M."/>
        </authorList>
    </citation>
    <scope>NUCLEOTIDE SEQUENCE [LARGE SCALE GENOMIC DNA]</scope>
    <source>
        <strain evidence="2 3">DSM 14823</strain>
    </source>
</reference>